<evidence type="ECO:0000259" key="2">
    <source>
        <dbReference type="Pfam" id="PF24035"/>
    </source>
</evidence>
<dbReference type="Pfam" id="PF24035">
    <property type="entry name" value="DUF7344"/>
    <property type="match status" value="1"/>
</dbReference>
<organism evidence="3 4">
    <name type="scientific">Candidatus Halobonum tyrrellensis G22</name>
    <dbReference type="NCBI Taxonomy" id="1324957"/>
    <lineage>
        <taxon>Archaea</taxon>
        <taxon>Methanobacteriati</taxon>
        <taxon>Methanobacteriota</taxon>
        <taxon>Stenosarchaea group</taxon>
        <taxon>Halobacteria</taxon>
        <taxon>Halobacteriales</taxon>
        <taxon>Haloferacaceae</taxon>
        <taxon>Candidatus Halobonum</taxon>
    </lineage>
</organism>
<dbReference type="AlphaFoldDB" id="V4HGG9"/>
<dbReference type="InterPro" id="IPR055768">
    <property type="entry name" value="DUF7344"/>
</dbReference>
<dbReference type="Proteomes" id="UP000017840">
    <property type="component" value="Unassembled WGS sequence"/>
</dbReference>
<feature type="domain" description="DUF7344" evidence="2">
    <location>
        <begin position="31"/>
        <end position="115"/>
    </location>
</feature>
<name>V4HGG9_9EURY</name>
<feature type="compositionally biased region" description="Basic and acidic residues" evidence="1">
    <location>
        <begin position="1"/>
        <end position="12"/>
    </location>
</feature>
<evidence type="ECO:0000256" key="1">
    <source>
        <dbReference type="SAM" id="MobiDB-lite"/>
    </source>
</evidence>
<accession>V4HGG9</accession>
<comment type="caution">
    <text evidence="3">The sequence shown here is derived from an EMBL/GenBank/DDBJ whole genome shotgun (WGS) entry which is preliminary data.</text>
</comment>
<gene>
    <name evidence="3" type="ORF">K933_05168</name>
</gene>
<sequence>MQSDPLGREQGTDGRGSAAPAVRALDDETAFKLLSNGRRRTAIRCLASASEPVGVADLAESVAAREREDGRAADGGDPAGAAERRRVAVALGQVHLPKLAAAGAVSYDGGRNVVTPTPTVDVLAERLAR</sequence>
<feature type="non-terminal residue" evidence="3">
    <location>
        <position position="129"/>
    </location>
</feature>
<keyword evidence="4" id="KW-1185">Reference proteome</keyword>
<evidence type="ECO:0000313" key="4">
    <source>
        <dbReference type="Proteomes" id="UP000017840"/>
    </source>
</evidence>
<feature type="region of interest" description="Disordered" evidence="1">
    <location>
        <begin position="1"/>
        <end position="22"/>
    </location>
</feature>
<dbReference type="EMBL" id="ASGZ01000014">
    <property type="protein sequence ID" value="ESP89213.1"/>
    <property type="molecule type" value="Genomic_DNA"/>
</dbReference>
<protein>
    <recommendedName>
        <fullName evidence="2">DUF7344 domain-containing protein</fullName>
    </recommendedName>
</protein>
<reference evidence="3 4" key="1">
    <citation type="journal article" date="2013" name="Genome Announc.">
        <title>Draft Genome Sequence of 'Candidatus Halobonum tyrrellensis' Strain G22, Isolated from the Hypersaline Waters of Lake Tyrrell, Australia.</title>
        <authorList>
            <person name="Ugalde J.A."/>
            <person name="Narasingarao P."/>
            <person name="Kuo S."/>
            <person name="Podell S."/>
            <person name="Allen E.E."/>
        </authorList>
    </citation>
    <scope>NUCLEOTIDE SEQUENCE [LARGE SCALE GENOMIC DNA]</scope>
    <source>
        <strain evidence="3 4">G22</strain>
    </source>
</reference>
<dbReference type="eggNOG" id="arCOG03828">
    <property type="taxonomic scope" value="Archaea"/>
</dbReference>
<proteinExistence type="predicted"/>
<evidence type="ECO:0000313" key="3">
    <source>
        <dbReference type="EMBL" id="ESP89213.1"/>
    </source>
</evidence>